<evidence type="ECO:0000313" key="3">
    <source>
        <dbReference type="Proteomes" id="UP000075360"/>
    </source>
</evidence>
<organism evidence="2 3">
    <name type="scientific">Acetobacter senegalensis</name>
    <dbReference type="NCBI Taxonomy" id="446692"/>
    <lineage>
        <taxon>Bacteria</taxon>
        <taxon>Pseudomonadati</taxon>
        <taxon>Pseudomonadota</taxon>
        <taxon>Alphaproteobacteria</taxon>
        <taxon>Acetobacterales</taxon>
        <taxon>Acetobacteraceae</taxon>
        <taxon>Acetobacter</taxon>
    </lineage>
</organism>
<dbReference type="AlphaFoldDB" id="A0A149U3I9"/>
<evidence type="ECO:0000313" key="2">
    <source>
        <dbReference type="EMBL" id="KXV59849.1"/>
    </source>
</evidence>
<sequence>MKWRPRDPNTDFTVRQISFIGYNGHEMIGFCHDSTSMPENLPPGLGDHGPPCAPFEKRDSQRVLDPRQAAAQCGDGYIESSGSTAQTMGGVENEQAMKVA</sequence>
<dbReference type="PATRIC" id="fig|446692.4.peg.967"/>
<name>A0A149U3I9_9PROT</name>
<accession>A0A149U3I9</accession>
<reference evidence="2 3" key="1">
    <citation type="submission" date="2015-06" db="EMBL/GenBank/DDBJ databases">
        <title>Improved classification and identification of acetic acid bacteria using matrix-assisted laser desorption/ionization time-of-flight mass spectrometry; Gluconobacter nephelii and Gluconobacter uchimurae are later heterotypic synonyms of Gluconobacter japonicus and Gluconobacter oxydans, respectively.</title>
        <authorList>
            <person name="Li L."/>
            <person name="Cleenwerck I."/>
            <person name="De Vuyst L."/>
            <person name="Vandamme P."/>
        </authorList>
    </citation>
    <scope>NUCLEOTIDE SEQUENCE [LARGE SCALE GENOMIC DNA]</scope>
    <source>
        <strain evidence="2 3">LMG 23690</strain>
    </source>
</reference>
<dbReference type="Proteomes" id="UP000075360">
    <property type="component" value="Unassembled WGS sequence"/>
</dbReference>
<feature type="region of interest" description="Disordered" evidence="1">
    <location>
        <begin position="74"/>
        <end position="100"/>
    </location>
</feature>
<feature type="region of interest" description="Disordered" evidence="1">
    <location>
        <begin position="39"/>
        <end position="60"/>
    </location>
</feature>
<comment type="caution">
    <text evidence="2">The sequence shown here is derived from an EMBL/GenBank/DDBJ whole genome shotgun (WGS) entry which is preliminary data.</text>
</comment>
<dbReference type="EMBL" id="LHZU01000123">
    <property type="protein sequence ID" value="KXV59849.1"/>
    <property type="molecule type" value="Genomic_DNA"/>
</dbReference>
<evidence type="ECO:0000256" key="1">
    <source>
        <dbReference type="SAM" id="MobiDB-lite"/>
    </source>
</evidence>
<proteinExistence type="predicted"/>
<protein>
    <submittedName>
        <fullName evidence="2">Uncharacterized protein</fullName>
    </submittedName>
</protein>
<gene>
    <name evidence="2" type="ORF">AD948_07215</name>
</gene>